<name>A0ABS8DNB8_9GAMM</name>
<dbReference type="Proteomes" id="UP001319882">
    <property type="component" value="Unassembled WGS sequence"/>
</dbReference>
<dbReference type="RefSeq" id="WP_227388349.1">
    <property type="nucleotide sequence ID" value="NZ_JBHSCJ010000003.1"/>
</dbReference>
<feature type="domain" description="N-acetyltransferase" evidence="3">
    <location>
        <begin position="1"/>
        <end position="146"/>
    </location>
</feature>
<reference evidence="4 5" key="1">
    <citation type="journal article" date="2021" name="Sci. Rep.">
        <title>Genome analysis of a halophilic bacterium Halomonas malpeensis YU-PRIM-29(T) reveals its exopolysaccharide and pigment producing capabilities.</title>
        <authorList>
            <person name="Athmika"/>
            <person name="Ghate S.D."/>
            <person name="Arun A.B."/>
            <person name="Rao S.S."/>
            <person name="Kumar S.T.A."/>
            <person name="Kandiyil M.K."/>
            <person name="Saptami K."/>
            <person name="Rekha P.D."/>
        </authorList>
    </citation>
    <scope>NUCLEOTIDE SEQUENCE [LARGE SCALE GENOMIC DNA]</scope>
    <source>
        <strain evidence="5">prim 29</strain>
    </source>
</reference>
<dbReference type="EMBL" id="WHVL01000001">
    <property type="protein sequence ID" value="MCB8887751.1"/>
    <property type="molecule type" value="Genomic_DNA"/>
</dbReference>
<proteinExistence type="predicted"/>
<dbReference type="PANTHER" id="PTHR43800:SF1">
    <property type="entry name" value="PEPTIDYL-LYSINE N-ACETYLTRANSFERASE YJAB"/>
    <property type="match status" value="1"/>
</dbReference>
<evidence type="ECO:0000313" key="5">
    <source>
        <dbReference type="Proteomes" id="UP001319882"/>
    </source>
</evidence>
<dbReference type="PANTHER" id="PTHR43800">
    <property type="entry name" value="PEPTIDYL-LYSINE N-ACETYLTRANSFERASE YJAB"/>
    <property type="match status" value="1"/>
</dbReference>
<dbReference type="PROSITE" id="PS51186">
    <property type="entry name" value="GNAT"/>
    <property type="match status" value="1"/>
</dbReference>
<dbReference type="CDD" id="cd04301">
    <property type="entry name" value="NAT_SF"/>
    <property type="match status" value="1"/>
</dbReference>
<dbReference type="SUPFAM" id="SSF55729">
    <property type="entry name" value="Acyl-CoA N-acyltransferases (Nat)"/>
    <property type="match status" value="1"/>
</dbReference>
<evidence type="ECO:0000259" key="3">
    <source>
        <dbReference type="PROSITE" id="PS51186"/>
    </source>
</evidence>
<accession>A0ABS8DNB8</accession>
<evidence type="ECO:0000313" key="4">
    <source>
        <dbReference type="EMBL" id="MCB8887751.1"/>
    </source>
</evidence>
<evidence type="ECO:0000256" key="1">
    <source>
        <dbReference type="ARBA" id="ARBA00022679"/>
    </source>
</evidence>
<dbReference type="Pfam" id="PF13508">
    <property type="entry name" value="Acetyltransf_7"/>
    <property type="match status" value="1"/>
</dbReference>
<dbReference type="InterPro" id="IPR000182">
    <property type="entry name" value="GNAT_dom"/>
</dbReference>
<dbReference type="InterPro" id="IPR016181">
    <property type="entry name" value="Acyl_CoA_acyltransferase"/>
</dbReference>
<keyword evidence="5" id="KW-1185">Reference proteome</keyword>
<protein>
    <submittedName>
        <fullName evidence="4">GNAT family N-acetyltransferase</fullName>
    </submittedName>
</protein>
<keyword evidence="2" id="KW-0012">Acyltransferase</keyword>
<evidence type="ECO:0000256" key="2">
    <source>
        <dbReference type="ARBA" id="ARBA00023315"/>
    </source>
</evidence>
<organism evidence="4 5">
    <name type="scientific">Vreelandella malpeensis</name>
    <dbReference type="NCBI Taxonomy" id="1172368"/>
    <lineage>
        <taxon>Bacteria</taxon>
        <taxon>Pseudomonadati</taxon>
        <taxon>Pseudomonadota</taxon>
        <taxon>Gammaproteobacteria</taxon>
        <taxon>Oceanospirillales</taxon>
        <taxon>Halomonadaceae</taxon>
        <taxon>Vreelandella</taxon>
    </lineage>
</organism>
<dbReference type="Gene3D" id="3.40.630.30">
    <property type="match status" value="1"/>
</dbReference>
<keyword evidence="1" id="KW-0808">Transferase</keyword>
<gene>
    <name evidence="4" type="ORF">GEV37_01225</name>
</gene>
<comment type="caution">
    <text evidence="4">The sequence shown here is derived from an EMBL/GenBank/DDBJ whole genome shotgun (WGS) entry which is preliminary data.</text>
</comment>
<sequence length="146" mass="15889">MQIEPASSADYSELITLWEASVRATHDFLAEEDLLMLKPLLFEQFFDAVALHVVRSPSGGALGFSGVAQGKLEMLFIAPQARGLGIGTALLDHARQAQGVTNVDVNEQNPAALAFYRQRGFEVVGRSPLDGLGKHYPLLHMALTRD</sequence>